<organism evidence="2 3">
    <name type="scientific">Oryzias melastigma</name>
    <name type="common">Marine medaka</name>
    <dbReference type="NCBI Taxonomy" id="30732"/>
    <lineage>
        <taxon>Eukaryota</taxon>
        <taxon>Metazoa</taxon>
        <taxon>Chordata</taxon>
        <taxon>Craniata</taxon>
        <taxon>Vertebrata</taxon>
        <taxon>Euteleostomi</taxon>
        <taxon>Actinopterygii</taxon>
        <taxon>Neopterygii</taxon>
        <taxon>Teleostei</taxon>
        <taxon>Neoteleostei</taxon>
        <taxon>Acanthomorphata</taxon>
        <taxon>Ovalentaria</taxon>
        <taxon>Atherinomorphae</taxon>
        <taxon>Beloniformes</taxon>
        <taxon>Adrianichthyidae</taxon>
        <taxon>Oryziinae</taxon>
        <taxon>Oryzias</taxon>
    </lineage>
</organism>
<evidence type="ECO:0000313" key="3">
    <source>
        <dbReference type="Proteomes" id="UP000646548"/>
    </source>
</evidence>
<name>A0A834CNA1_ORYME</name>
<feature type="non-terminal residue" evidence="2">
    <location>
        <position position="1"/>
    </location>
</feature>
<dbReference type="AlphaFoldDB" id="A0A834CNA1"/>
<dbReference type="Proteomes" id="UP000646548">
    <property type="component" value="Unassembled WGS sequence"/>
</dbReference>
<comment type="caution">
    <text evidence="2">The sequence shown here is derived from an EMBL/GenBank/DDBJ whole genome shotgun (WGS) entry which is preliminary data.</text>
</comment>
<dbReference type="EMBL" id="WKFB01000196">
    <property type="protein sequence ID" value="KAF6732229.1"/>
    <property type="molecule type" value="Genomic_DNA"/>
</dbReference>
<sequence>MRVGRTKHRQEADEEEEEDVEEEKEEEVEKEEGGSGGEGRLRREQSAGVLWITWSSTRLRIYSSTAAVSGSHGGDVLPVPRAGVRLYDMQPIEKMELM</sequence>
<accession>A0A834CNA1</accession>
<evidence type="ECO:0000313" key="2">
    <source>
        <dbReference type="EMBL" id="KAF6732229.1"/>
    </source>
</evidence>
<proteinExistence type="predicted"/>
<feature type="region of interest" description="Disordered" evidence="1">
    <location>
        <begin position="1"/>
        <end position="42"/>
    </location>
</feature>
<feature type="compositionally biased region" description="Acidic residues" evidence="1">
    <location>
        <begin position="12"/>
        <end position="30"/>
    </location>
</feature>
<protein>
    <submittedName>
        <fullName evidence="2">Uncharacterized protein</fullName>
    </submittedName>
</protein>
<evidence type="ECO:0000256" key="1">
    <source>
        <dbReference type="SAM" id="MobiDB-lite"/>
    </source>
</evidence>
<gene>
    <name evidence="2" type="ORF">FQA47_004237</name>
</gene>
<reference evidence="2" key="1">
    <citation type="journal article" name="BMC Genomics">
        <title>Long-read sequencing and de novo genome assembly of marine medaka (Oryzias melastigma).</title>
        <authorList>
            <person name="Liang P."/>
            <person name="Saqib H.S.A."/>
            <person name="Ni X."/>
            <person name="Shen Y."/>
        </authorList>
    </citation>
    <scope>NUCLEOTIDE SEQUENCE</scope>
    <source>
        <strain evidence="2">Bigg-433</strain>
    </source>
</reference>